<dbReference type="InterPro" id="IPR045851">
    <property type="entry name" value="AMP-bd_C_sf"/>
</dbReference>
<dbReference type="InterPro" id="IPR010071">
    <property type="entry name" value="AA_adenyl_dom"/>
</dbReference>
<dbReference type="InterPro" id="IPR023213">
    <property type="entry name" value="CAT-like_dom_sf"/>
</dbReference>
<dbReference type="InterPro" id="IPR036736">
    <property type="entry name" value="ACP-like_sf"/>
</dbReference>
<dbReference type="PROSITE" id="PS50075">
    <property type="entry name" value="CARRIER"/>
    <property type="match status" value="1"/>
</dbReference>
<gene>
    <name evidence="4" type="ORF">SAMN05421553_2902</name>
    <name evidence="5" type="ORF">SAMN05421553_5116</name>
</gene>
<proteinExistence type="predicted"/>
<dbReference type="Pfam" id="PF13193">
    <property type="entry name" value="AMP-binding_C"/>
    <property type="match status" value="1"/>
</dbReference>
<dbReference type="SUPFAM" id="SSF47336">
    <property type="entry name" value="ACP-like"/>
    <property type="match status" value="1"/>
</dbReference>
<dbReference type="FunFam" id="3.40.50.980:FF:000001">
    <property type="entry name" value="Non-ribosomal peptide synthetase"/>
    <property type="match status" value="1"/>
</dbReference>
<dbReference type="PANTHER" id="PTHR45527:SF1">
    <property type="entry name" value="FATTY ACID SYNTHASE"/>
    <property type="match status" value="1"/>
</dbReference>
<feature type="domain" description="Carrier" evidence="3">
    <location>
        <begin position="996"/>
        <end position="1071"/>
    </location>
</feature>
<dbReference type="Gene3D" id="3.30.559.10">
    <property type="entry name" value="Chloramphenicol acetyltransferase-like domain"/>
    <property type="match status" value="1"/>
</dbReference>
<evidence type="ECO:0000313" key="6">
    <source>
        <dbReference type="Proteomes" id="UP000242849"/>
    </source>
</evidence>
<reference evidence="5" key="2">
    <citation type="submission" date="2016-10" db="EMBL/GenBank/DDBJ databases">
        <authorList>
            <person name="de Groot N.N."/>
        </authorList>
    </citation>
    <scope>NUCLEOTIDE SEQUENCE [LARGE SCALE GENOMIC DNA]</scope>
    <source>
        <strain evidence="5">DSM 12111</strain>
    </source>
</reference>
<dbReference type="Gene3D" id="3.40.50.980">
    <property type="match status" value="2"/>
</dbReference>
<evidence type="ECO:0000313" key="4">
    <source>
        <dbReference type="EMBL" id="SED57189.1"/>
    </source>
</evidence>
<dbReference type="FunFam" id="3.40.50.12780:FF:000012">
    <property type="entry name" value="Non-ribosomal peptide synthetase"/>
    <property type="match status" value="1"/>
</dbReference>
<evidence type="ECO:0000259" key="3">
    <source>
        <dbReference type="PROSITE" id="PS50075"/>
    </source>
</evidence>
<evidence type="ECO:0000256" key="1">
    <source>
        <dbReference type="ARBA" id="ARBA00022450"/>
    </source>
</evidence>
<dbReference type="Pfam" id="PF00550">
    <property type="entry name" value="PP-binding"/>
    <property type="match status" value="1"/>
</dbReference>
<keyword evidence="6" id="KW-1185">Reference proteome</keyword>
<dbReference type="Gene3D" id="2.30.38.10">
    <property type="entry name" value="Luciferase, Domain 3"/>
    <property type="match status" value="1"/>
</dbReference>
<dbReference type="SUPFAM" id="SSF52777">
    <property type="entry name" value="CoA-dependent acyltransferases"/>
    <property type="match status" value="2"/>
</dbReference>
<dbReference type="FunFam" id="3.30.300.30:FF:000010">
    <property type="entry name" value="Enterobactin synthetase component F"/>
    <property type="match status" value="1"/>
</dbReference>
<keyword evidence="1" id="KW-0596">Phosphopantetheine</keyword>
<dbReference type="InterPro" id="IPR001242">
    <property type="entry name" value="Condensation_dom"/>
</dbReference>
<dbReference type="GO" id="GO:0031177">
    <property type="term" value="F:phosphopantetheine binding"/>
    <property type="evidence" value="ECO:0007669"/>
    <property type="project" value="InterPro"/>
</dbReference>
<dbReference type="FunFam" id="3.30.559.10:FF:000012">
    <property type="entry name" value="Non-ribosomal peptide synthetase"/>
    <property type="match status" value="1"/>
</dbReference>
<dbReference type="SMART" id="SM00823">
    <property type="entry name" value="PKS_PP"/>
    <property type="match status" value="1"/>
</dbReference>
<dbReference type="RefSeq" id="WP_090382685.1">
    <property type="nucleotide sequence ID" value="NZ_FNSC01000001.1"/>
</dbReference>
<dbReference type="GO" id="GO:0043041">
    <property type="term" value="P:amino acid activation for nonribosomal peptide biosynthetic process"/>
    <property type="evidence" value="ECO:0007669"/>
    <property type="project" value="TreeGrafter"/>
</dbReference>
<dbReference type="SUPFAM" id="SSF56801">
    <property type="entry name" value="Acetyl-CoA synthetase-like"/>
    <property type="match status" value="1"/>
</dbReference>
<protein>
    <submittedName>
        <fullName evidence="5">Amino acid adenylation domain-containing protein</fullName>
    </submittedName>
</protein>
<dbReference type="GO" id="GO:0044550">
    <property type="term" value="P:secondary metabolite biosynthetic process"/>
    <property type="evidence" value="ECO:0007669"/>
    <property type="project" value="UniProtKB-ARBA"/>
</dbReference>
<dbReference type="FunFam" id="2.30.38.10:FF:000001">
    <property type="entry name" value="Non-ribosomal peptide synthetase PvdI"/>
    <property type="match status" value="1"/>
</dbReference>
<dbReference type="NCBIfam" id="TIGR01733">
    <property type="entry name" value="AA-adenyl-dom"/>
    <property type="match status" value="1"/>
</dbReference>
<accession>A0A1H5LN05</accession>
<dbReference type="Gene3D" id="3.30.559.30">
    <property type="entry name" value="Nonribosomal peptide synthetase, condensation domain"/>
    <property type="match status" value="1"/>
</dbReference>
<reference evidence="6" key="1">
    <citation type="submission" date="2016-10" db="EMBL/GenBank/DDBJ databases">
        <authorList>
            <person name="Varghese N."/>
            <person name="Submissions S."/>
        </authorList>
    </citation>
    <scope>NUCLEOTIDE SEQUENCE [LARGE SCALE GENOMIC DNA]</scope>
    <source>
        <strain evidence="6">DSM 12111</strain>
    </source>
</reference>
<dbReference type="EMBL" id="FNSC01000001">
    <property type="protein sequence ID" value="SED57189.1"/>
    <property type="molecule type" value="Genomic_DNA"/>
</dbReference>
<dbReference type="EMBL" id="FNSC01000002">
    <property type="protein sequence ID" value="SEE78422.1"/>
    <property type="molecule type" value="Genomic_DNA"/>
</dbReference>
<dbReference type="Pfam" id="PF00668">
    <property type="entry name" value="Condensation"/>
    <property type="match status" value="1"/>
</dbReference>
<evidence type="ECO:0000313" key="5">
    <source>
        <dbReference type="EMBL" id="SEE78422.1"/>
    </source>
</evidence>
<dbReference type="Gene3D" id="1.10.1200.10">
    <property type="entry name" value="ACP-like"/>
    <property type="match status" value="1"/>
</dbReference>
<dbReference type="GO" id="GO:0005737">
    <property type="term" value="C:cytoplasm"/>
    <property type="evidence" value="ECO:0007669"/>
    <property type="project" value="TreeGrafter"/>
</dbReference>
<dbReference type="GO" id="GO:0003824">
    <property type="term" value="F:catalytic activity"/>
    <property type="evidence" value="ECO:0007669"/>
    <property type="project" value="InterPro"/>
</dbReference>
<dbReference type="InterPro" id="IPR020806">
    <property type="entry name" value="PKS_PP-bd"/>
</dbReference>
<dbReference type="AlphaFoldDB" id="A0A1H5LN05"/>
<dbReference type="Pfam" id="PF00501">
    <property type="entry name" value="AMP-binding"/>
    <property type="match status" value="1"/>
</dbReference>
<dbReference type="PANTHER" id="PTHR45527">
    <property type="entry name" value="NONRIBOSOMAL PEPTIDE SYNTHETASE"/>
    <property type="match status" value="1"/>
</dbReference>
<dbReference type="Proteomes" id="UP000242849">
    <property type="component" value="Unassembled WGS sequence"/>
</dbReference>
<organism evidence="5 6">
    <name type="scientific">Pseudomonas anguilliseptica</name>
    <dbReference type="NCBI Taxonomy" id="53406"/>
    <lineage>
        <taxon>Bacteria</taxon>
        <taxon>Pseudomonadati</taxon>
        <taxon>Pseudomonadota</taxon>
        <taxon>Gammaproteobacteria</taxon>
        <taxon>Pseudomonadales</taxon>
        <taxon>Pseudomonadaceae</taxon>
        <taxon>Pseudomonas</taxon>
    </lineage>
</organism>
<name>A0A1H5LN05_PSEAG</name>
<dbReference type="Gene3D" id="3.30.300.30">
    <property type="match status" value="1"/>
</dbReference>
<dbReference type="CDD" id="cd19531">
    <property type="entry name" value="LCL_NRPS-like"/>
    <property type="match status" value="1"/>
</dbReference>
<dbReference type="InterPro" id="IPR000873">
    <property type="entry name" value="AMP-dep_synth/lig_dom"/>
</dbReference>
<dbReference type="InterPro" id="IPR025110">
    <property type="entry name" value="AMP-bd_C"/>
</dbReference>
<dbReference type="STRING" id="53406.SAMN05421553_2902"/>
<dbReference type="CDD" id="cd05930">
    <property type="entry name" value="A_NRPS"/>
    <property type="match status" value="1"/>
</dbReference>
<evidence type="ECO:0000256" key="2">
    <source>
        <dbReference type="ARBA" id="ARBA00022553"/>
    </source>
</evidence>
<dbReference type="OrthoDB" id="9757559at2"/>
<sequence length="1090" mass="119520">MNELDSALLALLLEDEASQVDRISLLLSAGPSPLSFAQQRLWFLQRLAPESTAYNLTRAFHLSGRLDVLALEKAFQALIARHAVLRTRFEDIQGEPQQIALAEVSFSLACEQHTGMSDEAQLAVLSRRLQDEAAQTFDLNLAPLLRVTLLHFDEQNHGLLLAMHHIVSDAWSNPILVRDLAAAYAQALAGQTPELPVLPVQYPDYAVWQRQQLQGEALATELRHWRQYLGERVPVLELPTDLPRPAQPSQRGQRLRFALPSELSERAQRFCRAESCTPFVLLLATWQVLLARYSGQQAFAIGVPHAARSRCELEELIGFFVNTLVYRVDLGTQLSGRELCRRLRQESLAALDHAELPFELLLEQLQIERDPSRTPLFQAMFNLSSGAAVCLSLADIQIEQLRIDADSAKFDLSLDVAVRPDGVHCELEYNLDLFLPATAERIAAHYQQLLNALLDSPDSSVWQLPLLASGERELVLRQWNRSERLLNPGEDMLALFERRVLVAPGRCALVCGTEQLSYAELNARANRLAHWLREKGVGGEQLIGVCLEREAALLVALLAIHKAGAAYLPIDPAQPPARNVDILAQAAPRLLLTREALAGLFDNGSPVVTLESLEPTLATRSEANPGLLAQPRQLAYSLYTSGSTGRPKGVQIEREALANFLQGIQAHARLTANDRLLAVTTLGFDIAALELFLPLLHGACVVLAQREHTLQPAALIELLETQAISVMQATPATWQMLLDHDSPAWQGLRVLCGGEALAGELAERLLARGVRLSNVYGPTETTVWSAAQKVERVDAAVVPIGRPLANNRLYILDEYLQPQPPGVVGELYIGGAGLARGYAGRADLTAAAFVPNPFAVTGAPGAGPGSRLYRTGDLARYRADGSVEFLGRRDFQVKLRGFRIELGEIEAALNAHGEVQQAVVAVRKAPGGQDALVAYLRAAPELLSESLGPYLRERLPAYMLPAAFVRLESLPLNANGKVDRQALPAPVWGAAEATMPPASDSEKRLAAIWTEVLGVSAISRQDELFALGAQSLQLVRIQARIAREFACEVALAELFAHPRLSDMALLIEQACLTPEEDQWAQIDSLLQAYE</sequence>
<keyword evidence="2" id="KW-0597">Phosphoprotein</keyword>
<dbReference type="InterPro" id="IPR009081">
    <property type="entry name" value="PP-bd_ACP"/>
</dbReference>